<comment type="caution">
    <text evidence="1">The sequence shown here is derived from an EMBL/GenBank/DDBJ whole genome shotgun (WGS) entry which is preliminary data.</text>
</comment>
<evidence type="ECO:0000313" key="2">
    <source>
        <dbReference type="Proteomes" id="UP001642464"/>
    </source>
</evidence>
<protein>
    <recommendedName>
        <fullName evidence="3">Ubiquitin-like domain-containing protein</fullName>
    </recommendedName>
</protein>
<name>A0ABP0NN51_9DINO</name>
<dbReference type="SUPFAM" id="SSF49899">
    <property type="entry name" value="Concanavalin A-like lectins/glucanases"/>
    <property type="match status" value="1"/>
</dbReference>
<keyword evidence="2" id="KW-1185">Reference proteome</keyword>
<dbReference type="EMBL" id="CAXAMM010028958">
    <property type="protein sequence ID" value="CAK9063849.1"/>
    <property type="molecule type" value="Genomic_DNA"/>
</dbReference>
<feature type="non-terminal residue" evidence="1">
    <location>
        <position position="1034"/>
    </location>
</feature>
<gene>
    <name evidence="1" type="ORF">SCF082_LOCUS32993</name>
</gene>
<accession>A0ABP0NN51</accession>
<evidence type="ECO:0000313" key="1">
    <source>
        <dbReference type="EMBL" id="CAK9063849.1"/>
    </source>
</evidence>
<sequence length="1034" mass="115361">MPSMSSSSTGVEDFLTREEFYERLKAETEEIRKAHDSAMQAERQAWQVQLEANGGRVEVREEESCNDRARLQHEIARYLRQAECQETPYSAAAVASISELLSSIQALQTHCNRKYSMMFANFCPKGLNGKEYPLSVHPAAETVQEVKRRLRQLYCKTCEVKLCTSDGHVMEDSKKLMEFDLDQEFSLILVDVLRDQQLLQLSFDPQNLPHEAVSGHPCTILNDQHVKAVEKNGRIGVNITETGCLILPEPVKLQDKGWTISTWIWAPLEASPHKRHLLDGKNAMDFVVVAISRGRLVNWNGGNFLRGFNISSLAEGWHHLVIVSHGIHTFGLAGEDANKTSFYLNGKKLGSKSGAASGTVCVVGNSKGDTKAWGHLSDLQIFDMPADLLQIEGLYQQGGGVIERDASWETENPTENARDRWSDESISSYSSLQSYMESYDSETESDWTGLRFLQIFELKMGLPTATHLGPVPAEHQRHDRRKRKGMGYECLASEEIPWTGRSDEAATFSGTSDSDMDGAYAIYVPLKGLKAGETQSAVFYYAASSAQNLDQLTSAAADLQPTVGAANLSKSLVVWDVDRCDNNANDPSVDCELAKTCFDVIEKAHSACRVMLVSTMSIGELKKYICGINTCATSGMAAAKTCMQRYPSDVQWLAPALHYRQRYCGDGHQPTDIINDHSTCALSFKGLDSKFCEVVTQCYDIISQIERDCPMDIPTMALTRDEVCSPTCLALVDKVRTVCGAYRTVLESTDGIVAYQRHFGCDAGAELPLLGGLNQSEEELLQPSADASTFWASKESGFLTAVYEHCEITSSESERTNEACNDAIMCFQLMEKATLDCDVIWLPTLTVTEVASYVCWGSACKESNDQLQAKCGHFHRARSIMAPVKFYQEKYCPSWETDTVDVERRDPDLVNDLFLCNTNTEKMDSDHCATVIQCQEQVSAIDRQCPNPGTGNMMEMRDNLCSDPCRGFVEKAVWFCRDYDYLMRTIEAYRVYMRAFECAAIRDEEHSSSVTECIKRWRVHVTRILRSAGSRAGA</sequence>
<dbReference type="CDD" id="cd17039">
    <property type="entry name" value="Ubl_ubiquitin_like"/>
    <property type="match status" value="1"/>
</dbReference>
<dbReference type="Gene3D" id="2.60.120.200">
    <property type="match status" value="1"/>
</dbReference>
<dbReference type="InterPro" id="IPR013320">
    <property type="entry name" value="ConA-like_dom_sf"/>
</dbReference>
<evidence type="ECO:0008006" key="3">
    <source>
        <dbReference type="Google" id="ProtNLM"/>
    </source>
</evidence>
<organism evidence="1 2">
    <name type="scientific">Durusdinium trenchii</name>
    <dbReference type="NCBI Taxonomy" id="1381693"/>
    <lineage>
        <taxon>Eukaryota</taxon>
        <taxon>Sar</taxon>
        <taxon>Alveolata</taxon>
        <taxon>Dinophyceae</taxon>
        <taxon>Suessiales</taxon>
        <taxon>Symbiodiniaceae</taxon>
        <taxon>Durusdinium</taxon>
    </lineage>
</organism>
<proteinExistence type="predicted"/>
<reference evidence="1 2" key="1">
    <citation type="submission" date="2024-02" db="EMBL/GenBank/DDBJ databases">
        <authorList>
            <person name="Chen Y."/>
            <person name="Shah S."/>
            <person name="Dougan E. K."/>
            <person name="Thang M."/>
            <person name="Chan C."/>
        </authorList>
    </citation>
    <scope>NUCLEOTIDE SEQUENCE [LARGE SCALE GENOMIC DNA]</scope>
</reference>
<dbReference type="Proteomes" id="UP001642464">
    <property type="component" value="Unassembled WGS sequence"/>
</dbReference>